<dbReference type="PANTHER" id="PTHR43283:SF11">
    <property type="entry name" value="BETA-LACTAMASE-RELATED DOMAIN-CONTAINING PROTEIN"/>
    <property type="match status" value="1"/>
</dbReference>
<gene>
    <name evidence="4" type="ORF">LX80_00873</name>
</gene>
<reference evidence="4 5" key="1">
    <citation type="submission" date="2018-06" db="EMBL/GenBank/DDBJ databases">
        <title>Genomic Encyclopedia of Archaeal and Bacterial Type Strains, Phase II (KMG-II): from individual species to whole genera.</title>
        <authorList>
            <person name="Goeker M."/>
        </authorList>
    </citation>
    <scope>NUCLEOTIDE SEQUENCE [LARGE SCALE GENOMIC DNA]</scope>
    <source>
        <strain evidence="4 5">DSM 23241</strain>
    </source>
</reference>
<name>A0A2W7SNY9_9BACT</name>
<dbReference type="EMBL" id="QKZV01000002">
    <property type="protein sequence ID" value="PZX64675.1"/>
    <property type="molecule type" value="Genomic_DNA"/>
</dbReference>
<dbReference type="AlphaFoldDB" id="A0A2W7SNY9"/>
<dbReference type="Pfam" id="PF00144">
    <property type="entry name" value="Beta-lactamase"/>
    <property type="match status" value="1"/>
</dbReference>
<protein>
    <submittedName>
        <fullName evidence="4">CubicO group peptidase (Beta-lactamase class C family)</fullName>
    </submittedName>
</protein>
<dbReference type="PANTHER" id="PTHR43283">
    <property type="entry name" value="BETA-LACTAMASE-RELATED"/>
    <property type="match status" value="1"/>
</dbReference>
<dbReference type="OrthoDB" id="9793489at2"/>
<evidence type="ECO:0000313" key="5">
    <source>
        <dbReference type="Proteomes" id="UP000249720"/>
    </source>
</evidence>
<dbReference type="InterPro" id="IPR050789">
    <property type="entry name" value="Diverse_Enzym_Activities"/>
</dbReference>
<feature type="chain" id="PRO_5015897857" evidence="2">
    <location>
        <begin position="26"/>
        <end position="418"/>
    </location>
</feature>
<keyword evidence="2" id="KW-0732">Signal</keyword>
<comment type="caution">
    <text evidence="4">The sequence shown here is derived from an EMBL/GenBank/DDBJ whole genome shotgun (WGS) entry which is preliminary data.</text>
</comment>
<dbReference type="GO" id="GO:0016787">
    <property type="term" value="F:hydrolase activity"/>
    <property type="evidence" value="ECO:0007669"/>
    <property type="project" value="UniProtKB-KW"/>
</dbReference>
<evidence type="ECO:0000259" key="3">
    <source>
        <dbReference type="Pfam" id="PF00144"/>
    </source>
</evidence>
<dbReference type="Proteomes" id="UP000249720">
    <property type="component" value="Unassembled WGS sequence"/>
</dbReference>
<feature type="signal peptide" evidence="2">
    <location>
        <begin position="1"/>
        <end position="25"/>
    </location>
</feature>
<dbReference type="SUPFAM" id="SSF56601">
    <property type="entry name" value="beta-lactamase/transpeptidase-like"/>
    <property type="match status" value="1"/>
</dbReference>
<proteinExistence type="predicted"/>
<keyword evidence="1" id="KW-0378">Hydrolase</keyword>
<sequence length="418" mass="47443">MIQSCFINKFFLLFLSIVCVFPLFAQQSQHEFSLSHTIDSILQTQVQERHIPGAVVLIKKDGKILYQHAYGYARLFNNQHQLLKRPEKMELNTLFDLASLTKVVGTTTAIMYLADKHLLSVDDPVCKYVPDFNTPDKKNITIRHLLTHTSGIIEWYPLFYKAHNRQQVFSLIAKLPLRYPIGAQRKYSDLGFTILGEIIQNITGMPFEQFEEEKIFKPLNMLHTTYNPLQKKLFTHFAATSFGNPYEKRMVYDSTLGFTQKDIDPTSWNGWRNYVLSGEVNDGNAWYANGGVSGAAGLFSTAADIQQLVDMLLNNGTVNGQSFISASTLQTFFTKDAFQNGLGWMMDAHDSFMKNAPEGSFGHTGFTGTSIVVIPQYHASIILLINRQHMGLLPNGTYFDVTPIRKQIFQAVMQYCNQ</sequence>
<dbReference type="InterPro" id="IPR001466">
    <property type="entry name" value="Beta-lactam-related"/>
</dbReference>
<organism evidence="4 5">
    <name type="scientific">Hydrotalea sandarakina</name>
    <dbReference type="NCBI Taxonomy" id="1004304"/>
    <lineage>
        <taxon>Bacteria</taxon>
        <taxon>Pseudomonadati</taxon>
        <taxon>Bacteroidota</taxon>
        <taxon>Chitinophagia</taxon>
        <taxon>Chitinophagales</taxon>
        <taxon>Chitinophagaceae</taxon>
        <taxon>Hydrotalea</taxon>
    </lineage>
</organism>
<dbReference type="InterPro" id="IPR012338">
    <property type="entry name" value="Beta-lactam/transpept-like"/>
</dbReference>
<dbReference type="RefSeq" id="WP_111293829.1">
    <property type="nucleotide sequence ID" value="NZ_QKZV01000002.1"/>
</dbReference>
<accession>A0A2W7SNY9</accession>
<evidence type="ECO:0000256" key="1">
    <source>
        <dbReference type="ARBA" id="ARBA00022801"/>
    </source>
</evidence>
<dbReference type="Gene3D" id="3.40.710.10">
    <property type="entry name" value="DD-peptidase/beta-lactamase superfamily"/>
    <property type="match status" value="1"/>
</dbReference>
<evidence type="ECO:0000256" key="2">
    <source>
        <dbReference type="SAM" id="SignalP"/>
    </source>
</evidence>
<keyword evidence="5" id="KW-1185">Reference proteome</keyword>
<evidence type="ECO:0000313" key="4">
    <source>
        <dbReference type="EMBL" id="PZX64675.1"/>
    </source>
</evidence>
<feature type="domain" description="Beta-lactamase-related" evidence="3">
    <location>
        <begin position="38"/>
        <end position="389"/>
    </location>
</feature>